<keyword evidence="2" id="KW-1185">Reference proteome</keyword>
<accession>A0ABR4C0Q5</accession>
<dbReference type="Proteomes" id="UP001595075">
    <property type="component" value="Unassembled WGS sequence"/>
</dbReference>
<comment type="caution">
    <text evidence="1">The sequence shown here is derived from an EMBL/GenBank/DDBJ whole genome shotgun (WGS) entry which is preliminary data.</text>
</comment>
<evidence type="ECO:0000313" key="2">
    <source>
        <dbReference type="Proteomes" id="UP001595075"/>
    </source>
</evidence>
<dbReference type="EMBL" id="JAZHXI010000016">
    <property type="protein sequence ID" value="KAL2063152.1"/>
    <property type="molecule type" value="Genomic_DNA"/>
</dbReference>
<gene>
    <name evidence="1" type="ORF">VTL71DRAFT_6224</name>
</gene>
<name>A0ABR4C0Q5_9HELO</name>
<sequence length="484" mass="51981">MSESRQFSEIDFFMFERQKCFYHYKHKAFNAMYFDKVILVLGAAMGQIVLATMSTCKADNCLNTIKAYSSRARQDCSSYLEKTSAQKAVSLSTTSFATITCTSTTRLTVRKVSTRTSATTQQTISTIKVPTTRTVATATTQTSVDTTVMVIIPVTNTVTITPSMSTTTLTVTLTVTRRAEPSANSLDKRMTSKKAPFYASQCREGYYASACSCVGVSGQTKTIPATTTTMSFKATRTSTSIKTAWVTVTDTTVQVATSVSPVYITTVPVVEVTVTETETGYNTIFQSSTSTNIVTETSTPTSAAISAPIFRIRAKPTTDFQEIGGTFLVLSDSGANAAGTFTTSENAASQFRLALDPRAASMATSPGLGISAADDGYSGALVALQPSGTSPSSYQAAQIQDSQFPSVLFQPRAILTNAAFSSFMYDLACRRERAATGTISCVYRDKTNWATDTLISNPGGAYLRLVNDDNLAYTVKLELEAVEI</sequence>
<protein>
    <submittedName>
        <fullName evidence="1">Uncharacterized protein</fullName>
    </submittedName>
</protein>
<organism evidence="1 2">
    <name type="scientific">Oculimacula yallundae</name>
    <dbReference type="NCBI Taxonomy" id="86028"/>
    <lineage>
        <taxon>Eukaryota</taxon>
        <taxon>Fungi</taxon>
        <taxon>Dikarya</taxon>
        <taxon>Ascomycota</taxon>
        <taxon>Pezizomycotina</taxon>
        <taxon>Leotiomycetes</taxon>
        <taxon>Helotiales</taxon>
        <taxon>Ploettnerulaceae</taxon>
        <taxon>Oculimacula</taxon>
    </lineage>
</organism>
<evidence type="ECO:0000313" key="1">
    <source>
        <dbReference type="EMBL" id="KAL2063152.1"/>
    </source>
</evidence>
<reference evidence="1 2" key="1">
    <citation type="journal article" date="2024" name="Commun. Biol.">
        <title>Comparative genomic analysis of thermophilic fungi reveals convergent evolutionary adaptations and gene losses.</title>
        <authorList>
            <person name="Steindorff A.S."/>
            <person name="Aguilar-Pontes M.V."/>
            <person name="Robinson A.J."/>
            <person name="Andreopoulos B."/>
            <person name="LaButti K."/>
            <person name="Kuo A."/>
            <person name="Mondo S."/>
            <person name="Riley R."/>
            <person name="Otillar R."/>
            <person name="Haridas S."/>
            <person name="Lipzen A."/>
            <person name="Grimwood J."/>
            <person name="Schmutz J."/>
            <person name="Clum A."/>
            <person name="Reid I.D."/>
            <person name="Moisan M.C."/>
            <person name="Butler G."/>
            <person name="Nguyen T.T.M."/>
            <person name="Dewar K."/>
            <person name="Conant G."/>
            <person name="Drula E."/>
            <person name="Henrissat B."/>
            <person name="Hansel C."/>
            <person name="Singer S."/>
            <person name="Hutchinson M.I."/>
            <person name="de Vries R.P."/>
            <person name="Natvig D.O."/>
            <person name="Powell A.J."/>
            <person name="Tsang A."/>
            <person name="Grigoriev I.V."/>
        </authorList>
    </citation>
    <scope>NUCLEOTIDE SEQUENCE [LARGE SCALE GENOMIC DNA]</scope>
    <source>
        <strain evidence="1 2">CBS 494.80</strain>
    </source>
</reference>
<proteinExistence type="predicted"/>